<comment type="caution">
    <text evidence="1">The sequence shown here is derived from an EMBL/GenBank/DDBJ whole genome shotgun (WGS) entry which is preliminary data.</text>
</comment>
<keyword evidence="2" id="KW-1185">Reference proteome</keyword>
<evidence type="ECO:0000313" key="2">
    <source>
        <dbReference type="Proteomes" id="UP001186974"/>
    </source>
</evidence>
<protein>
    <submittedName>
        <fullName evidence="1">Uncharacterized protein</fullName>
    </submittedName>
</protein>
<evidence type="ECO:0000313" key="1">
    <source>
        <dbReference type="EMBL" id="KAK3079107.1"/>
    </source>
</evidence>
<organism evidence="1 2">
    <name type="scientific">Coniosporium uncinatum</name>
    <dbReference type="NCBI Taxonomy" id="93489"/>
    <lineage>
        <taxon>Eukaryota</taxon>
        <taxon>Fungi</taxon>
        <taxon>Dikarya</taxon>
        <taxon>Ascomycota</taxon>
        <taxon>Pezizomycotina</taxon>
        <taxon>Dothideomycetes</taxon>
        <taxon>Dothideomycetes incertae sedis</taxon>
        <taxon>Coniosporium</taxon>
    </lineage>
</organism>
<gene>
    <name evidence="1" type="ORF">LTS18_005723</name>
</gene>
<dbReference type="Proteomes" id="UP001186974">
    <property type="component" value="Unassembled WGS sequence"/>
</dbReference>
<sequence length="97" mass="9933">MNRAAGLALGALGFGTFTTLYFYGPGSSKPLSTTATNSIEERWTAQGGGPNSTPGVASPLGHKDKAAPNKESPDKPGKHHEINKEQTSGNGPRSPGA</sequence>
<dbReference type="EMBL" id="JAWDJW010001372">
    <property type="protein sequence ID" value="KAK3079107.1"/>
    <property type="molecule type" value="Genomic_DNA"/>
</dbReference>
<proteinExistence type="predicted"/>
<reference evidence="1" key="1">
    <citation type="submission" date="2024-09" db="EMBL/GenBank/DDBJ databases">
        <title>Black Yeasts Isolated from many extreme environments.</title>
        <authorList>
            <person name="Coleine C."/>
            <person name="Stajich J.E."/>
            <person name="Selbmann L."/>
        </authorList>
    </citation>
    <scope>NUCLEOTIDE SEQUENCE</scope>
    <source>
        <strain evidence="1">CCFEE 5737</strain>
    </source>
</reference>
<accession>A0ACC3DR68</accession>
<name>A0ACC3DR68_9PEZI</name>